<protein>
    <submittedName>
        <fullName evidence="2">Redoxin domain-containing protein</fullName>
    </submittedName>
</protein>
<dbReference type="RefSeq" id="WP_263711887.1">
    <property type="nucleotide sequence ID" value="NZ_JAOWKX010000003.1"/>
</dbReference>
<dbReference type="InterPro" id="IPR000866">
    <property type="entry name" value="AhpC/TSA"/>
</dbReference>
<dbReference type="EMBL" id="JAOWKX010000003">
    <property type="protein sequence ID" value="MCV2884607.1"/>
    <property type="molecule type" value="Genomic_DNA"/>
</dbReference>
<proteinExistence type="predicted"/>
<gene>
    <name evidence="2" type="ORF">OE749_07860</name>
</gene>
<dbReference type="Gene3D" id="3.40.30.10">
    <property type="entry name" value="Glutaredoxin"/>
    <property type="match status" value="1"/>
</dbReference>
<feature type="domain" description="Thioredoxin" evidence="1">
    <location>
        <begin position="1"/>
        <end position="153"/>
    </location>
</feature>
<keyword evidence="3" id="KW-1185">Reference proteome</keyword>
<dbReference type="InterPro" id="IPR036249">
    <property type="entry name" value="Thioredoxin-like_sf"/>
</dbReference>
<dbReference type="PROSITE" id="PS51352">
    <property type="entry name" value="THIOREDOXIN_2"/>
    <property type="match status" value="1"/>
</dbReference>
<comment type="caution">
    <text evidence="2">The sequence shown here is derived from an EMBL/GenBank/DDBJ whole genome shotgun (WGS) entry which is preliminary data.</text>
</comment>
<dbReference type="InterPro" id="IPR050553">
    <property type="entry name" value="Thioredoxin_ResA/DsbE_sf"/>
</dbReference>
<dbReference type="Pfam" id="PF00578">
    <property type="entry name" value="AhpC-TSA"/>
    <property type="match status" value="1"/>
</dbReference>
<name>A0ABT3A7E5_9ALTE</name>
<evidence type="ECO:0000313" key="3">
    <source>
        <dbReference type="Proteomes" id="UP001652504"/>
    </source>
</evidence>
<organism evidence="2 3">
    <name type="scientific">Fluctibacter corallii</name>
    <dbReference type="NCBI Taxonomy" id="2984329"/>
    <lineage>
        <taxon>Bacteria</taxon>
        <taxon>Pseudomonadati</taxon>
        <taxon>Pseudomonadota</taxon>
        <taxon>Gammaproteobacteria</taxon>
        <taxon>Alteromonadales</taxon>
        <taxon>Alteromonadaceae</taxon>
        <taxon>Fluctibacter</taxon>
    </lineage>
</organism>
<evidence type="ECO:0000313" key="2">
    <source>
        <dbReference type="EMBL" id="MCV2884607.1"/>
    </source>
</evidence>
<dbReference type="InterPro" id="IPR013766">
    <property type="entry name" value="Thioredoxin_domain"/>
</dbReference>
<dbReference type="SUPFAM" id="SSF52833">
    <property type="entry name" value="Thioredoxin-like"/>
    <property type="match status" value="1"/>
</dbReference>
<dbReference type="PANTHER" id="PTHR42852:SF13">
    <property type="entry name" value="PROTEIN DIPZ"/>
    <property type="match status" value="1"/>
</dbReference>
<evidence type="ECO:0000259" key="1">
    <source>
        <dbReference type="PROSITE" id="PS51352"/>
    </source>
</evidence>
<accession>A0ABT3A7E5</accession>
<dbReference type="Proteomes" id="UP001652504">
    <property type="component" value="Unassembled WGS sequence"/>
</dbReference>
<reference evidence="2 3" key="1">
    <citation type="submission" date="2022-10" db="EMBL/GenBank/DDBJ databases">
        <title>Aestuariibacter sp. AA17 isolated from Montipora capitata coral fragment.</title>
        <authorList>
            <person name="Emsley S.A."/>
            <person name="Pfannmuller K.M."/>
            <person name="Loughran R.M."/>
            <person name="Shlafstein M."/>
            <person name="Papke E."/>
            <person name="Saw J.H."/>
            <person name="Ushijima B."/>
            <person name="Videau P."/>
        </authorList>
    </citation>
    <scope>NUCLEOTIDE SEQUENCE [LARGE SCALE GENOMIC DNA]</scope>
    <source>
        <strain evidence="2 3">AA17</strain>
    </source>
</reference>
<sequence>MTKVKAPELKVSKWLGTDDNISLDSLKGQVVLIEAFQLLCPGCVTHAIPQAIKARKIFADHELKVLGLHTVFEHHEAMQEATLSAFMHEYRINFPVGIDVASANTPIPQTMSLYDMRGTPTTLIIDKEGYLRHHLFGAVDDMQLAMHIQSLISE</sequence>
<dbReference type="PANTHER" id="PTHR42852">
    <property type="entry name" value="THIOL:DISULFIDE INTERCHANGE PROTEIN DSBE"/>
    <property type="match status" value="1"/>
</dbReference>